<feature type="DNA-binding region" description="Homeobox" evidence="6">
    <location>
        <begin position="157"/>
        <end position="216"/>
    </location>
</feature>
<dbReference type="AlphaFoldDB" id="A0A8C2X314"/>
<protein>
    <submittedName>
        <fullName evidence="10">Dharma</fullName>
    </submittedName>
</protein>
<evidence type="ECO:0000256" key="2">
    <source>
        <dbReference type="ARBA" id="ARBA00004123"/>
    </source>
</evidence>
<dbReference type="SUPFAM" id="SSF46689">
    <property type="entry name" value="Homeodomain-like"/>
    <property type="match status" value="1"/>
</dbReference>
<proteinExistence type="predicted"/>
<dbReference type="GO" id="GO:0000978">
    <property type="term" value="F:RNA polymerase II cis-regulatory region sequence-specific DNA binding"/>
    <property type="evidence" value="ECO:0007669"/>
    <property type="project" value="TreeGrafter"/>
</dbReference>
<dbReference type="GeneTree" id="ENSGT01000000214804"/>
<feature type="region of interest" description="Disordered" evidence="8">
    <location>
        <begin position="214"/>
        <end position="241"/>
    </location>
</feature>
<evidence type="ECO:0000259" key="9">
    <source>
        <dbReference type="PROSITE" id="PS50071"/>
    </source>
</evidence>
<keyword evidence="3 6" id="KW-0238">DNA-binding</keyword>
<feature type="domain" description="Homeobox" evidence="9">
    <location>
        <begin position="155"/>
        <end position="215"/>
    </location>
</feature>
<dbReference type="Proteomes" id="UP000694565">
    <property type="component" value="Unplaced"/>
</dbReference>
<dbReference type="PANTHER" id="PTHR45793:SF12">
    <property type="entry name" value="TETRAPEPTIDE REPEAT HOMEOBOX 1"/>
    <property type="match status" value="1"/>
</dbReference>
<dbReference type="PROSITE" id="PS00027">
    <property type="entry name" value="HOMEOBOX_1"/>
    <property type="match status" value="1"/>
</dbReference>
<comment type="function">
    <text evidence="1">Sequence-specific transcription factor which is part of a developmental regulatory system that provides cells with specific positional identities on the anterior-posterior axis.</text>
</comment>
<organism evidence="10 11">
    <name type="scientific">Cyclopterus lumpus</name>
    <name type="common">Lumpsucker</name>
    <dbReference type="NCBI Taxonomy" id="8103"/>
    <lineage>
        <taxon>Eukaryota</taxon>
        <taxon>Metazoa</taxon>
        <taxon>Chordata</taxon>
        <taxon>Craniata</taxon>
        <taxon>Vertebrata</taxon>
        <taxon>Euteleostomi</taxon>
        <taxon>Actinopterygii</taxon>
        <taxon>Neopterygii</taxon>
        <taxon>Teleostei</taxon>
        <taxon>Neoteleostei</taxon>
        <taxon>Acanthomorphata</taxon>
        <taxon>Eupercaria</taxon>
        <taxon>Perciformes</taxon>
        <taxon>Cottioidei</taxon>
        <taxon>Cottales</taxon>
        <taxon>Cyclopteridae</taxon>
        <taxon>Cyclopterus</taxon>
    </lineage>
</organism>
<dbReference type="Ensembl" id="ENSCLMT00005013577.1">
    <property type="protein sequence ID" value="ENSCLMP00005012676.1"/>
    <property type="gene ID" value="ENSCLMG00005006779.1"/>
</dbReference>
<evidence type="ECO:0000256" key="6">
    <source>
        <dbReference type="PROSITE-ProRule" id="PRU00108"/>
    </source>
</evidence>
<comment type="subcellular location">
    <subcellularLocation>
        <location evidence="2 6 7">Nucleus</location>
    </subcellularLocation>
</comment>
<keyword evidence="4 6" id="KW-0371">Homeobox</keyword>
<dbReference type="PANTHER" id="PTHR45793">
    <property type="entry name" value="HOMEOBOX PROTEIN"/>
    <property type="match status" value="1"/>
</dbReference>
<dbReference type="PROSITE" id="PS50071">
    <property type="entry name" value="HOMEOBOX_2"/>
    <property type="match status" value="1"/>
</dbReference>
<accession>A0A8C2X314</accession>
<evidence type="ECO:0000313" key="10">
    <source>
        <dbReference type="Ensembl" id="ENSCLMP00005012676.1"/>
    </source>
</evidence>
<dbReference type="InterPro" id="IPR017970">
    <property type="entry name" value="Homeobox_CS"/>
</dbReference>
<dbReference type="CDD" id="cd00086">
    <property type="entry name" value="homeodomain"/>
    <property type="match status" value="1"/>
</dbReference>
<dbReference type="GO" id="GO:0005634">
    <property type="term" value="C:nucleus"/>
    <property type="evidence" value="ECO:0007669"/>
    <property type="project" value="UniProtKB-SubCell"/>
</dbReference>
<dbReference type="SMART" id="SM00389">
    <property type="entry name" value="HOX"/>
    <property type="match status" value="1"/>
</dbReference>
<keyword evidence="11" id="KW-1185">Reference proteome</keyword>
<sequence>MLKSRQVSDDLYLFKTGLRGPLGAQRSQQQLSGHIMDGSRVSDFSIERILSPQLGHRPTGMDFSPGGYLQGIPARFSPNSGELRAPPPVPVPGCLQYRGMSFGDAFYPYRAGFHHTDLSSMYPNPGVYVHFSNAQQLSGHSGYHRVGLSAQPHPRQKARSRTVFTDSQTKRLESLFELTDYPTMEARAELARSSGLNEETIRVWFKNRRARRKRQCGGSKVKAPSPSRSAGAEKKFFTSFL</sequence>
<evidence type="ECO:0000256" key="7">
    <source>
        <dbReference type="RuleBase" id="RU000682"/>
    </source>
</evidence>
<evidence type="ECO:0000256" key="3">
    <source>
        <dbReference type="ARBA" id="ARBA00023125"/>
    </source>
</evidence>
<dbReference type="GO" id="GO:0000981">
    <property type="term" value="F:DNA-binding transcription factor activity, RNA polymerase II-specific"/>
    <property type="evidence" value="ECO:0007669"/>
    <property type="project" value="InterPro"/>
</dbReference>
<dbReference type="InterPro" id="IPR001356">
    <property type="entry name" value="HD"/>
</dbReference>
<reference evidence="10" key="1">
    <citation type="submission" date="2025-08" db="UniProtKB">
        <authorList>
            <consortium name="Ensembl"/>
        </authorList>
    </citation>
    <scope>IDENTIFICATION</scope>
</reference>
<evidence type="ECO:0000256" key="1">
    <source>
        <dbReference type="ARBA" id="ARBA00003263"/>
    </source>
</evidence>
<evidence type="ECO:0000256" key="8">
    <source>
        <dbReference type="SAM" id="MobiDB-lite"/>
    </source>
</evidence>
<dbReference type="Pfam" id="PF00046">
    <property type="entry name" value="Homeodomain"/>
    <property type="match status" value="1"/>
</dbReference>
<dbReference type="InterPro" id="IPR009057">
    <property type="entry name" value="Homeodomain-like_sf"/>
</dbReference>
<name>A0A8C2X314_CYCLU</name>
<feature type="compositionally biased region" description="Basic and acidic residues" evidence="8">
    <location>
        <begin position="231"/>
        <end position="241"/>
    </location>
</feature>
<reference evidence="10" key="2">
    <citation type="submission" date="2025-09" db="UniProtKB">
        <authorList>
            <consortium name="Ensembl"/>
        </authorList>
    </citation>
    <scope>IDENTIFICATION</scope>
</reference>
<dbReference type="Gene3D" id="1.10.10.60">
    <property type="entry name" value="Homeodomain-like"/>
    <property type="match status" value="1"/>
</dbReference>
<evidence type="ECO:0000256" key="4">
    <source>
        <dbReference type="ARBA" id="ARBA00023155"/>
    </source>
</evidence>
<evidence type="ECO:0000313" key="11">
    <source>
        <dbReference type="Proteomes" id="UP000694565"/>
    </source>
</evidence>
<keyword evidence="5 6" id="KW-0539">Nucleus</keyword>
<evidence type="ECO:0000256" key="5">
    <source>
        <dbReference type="ARBA" id="ARBA00023242"/>
    </source>
</evidence>